<reference evidence="5 6" key="1">
    <citation type="submission" date="2017-05" db="EMBL/GenBank/DDBJ databases">
        <authorList>
            <person name="Varghese N."/>
            <person name="Submissions S."/>
        </authorList>
    </citation>
    <scope>NUCLEOTIDE SEQUENCE [LARGE SCALE GENOMIC DNA]</scope>
    <source>
        <strain evidence="5 6">DSM 15949</strain>
    </source>
</reference>
<proteinExistence type="predicted"/>
<name>A0ABY1PNM9_9HYPH</name>
<keyword evidence="6" id="KW-1185">Reference proteome</keyword>
<protein>
    <submittedName>
        <fullName evidence="5">Phage tail protein</fullName>
    </submittedName>
</protein>
<dbReference type="Gene3D" id="3.20.20.80">
    <property type="entry name" value="Glycosidases"/>
    <property type="match status" value="1"/>
</dbReference>
<evidence type="ECO:0000259" key="2">
    <source>
        <dbReference type="Pfam" id="PF13547"/>
    </source>
</evidence>
<sequence>MATLLLAAGGQALGGALGLGGLGGLLGKAAGALAGGVVDQALFGGSSRTVETGRLADLSVQSSSEGAALPKVYGRVRLAGQVIWATRFEEVISEEEQGGKGGGGSKVTVRSYSYFGNFAVGVCEGEIARIGRIWADGKLLDTRALQMRIYTGSGDQLPDPLLSALQETAPAYRGTAYVVFERLALEPFGNRLPQLSFEVIRPVEPLENQIRAVTIIPGAGEFAYAPQVVSEVLGPGQQRPLNRHVEAGSSDWTESMDELQALCPNLKRVALVVAWFGEDLRAEHCRIRPKVEDNLTQTSGGSWSVAGLNRQSAVPVSETDGRPSYGGTPSDSSVIAAIRDLKDRGLEVMLYPFVLMDIAPGNSLPGPDGGTGQPAFPWRGRIVAGPDAAQSISAFMGTVSASDFSTAPGSVAYAGPDEWTFRRHILHMAALAKAAGGVESLLIGTEMRGLTRAQAGNGVYPFVDALKALAAEVRALVGPDTKLSYAADWSEYGAHQVSADELRFPLDPLWADPSIDFIGIDNYLPLTDLRDGAVPETPDDLALYRDRIAAGEYFDWYYASDADRKAGVRTPITDGAYGKPWVYRAKDLEGFWQNEHFERVGGAELGSATAWQPASKPIRFTELGFPAVDRGTNQPNVFIDPKSSESMLPHFSRGGRDDALQRRALEAHLSWWSASHPVLPPGTNPVSPVYGAPMVDPDGIYLWTWDARPFPAFPTFKEVWADGDNWQRGHWLTGRLGGLSLSGLISALLADYGVPPGDITVSGLDGGVDGYVLSGPLAARDVLEPLLDAFGGIASDRGTHIHIGRSVPLAVKSLAGPDFAMPEAGGDSVVRQVRAQSGELPGEVRLGAWDIFGAYQKRLAASRRLEGGSLDIQTIDLPASSSPDRMQIEADRKLNRLWRDRERITFETGIDQIALEPGDVVELSSLPGRTAAEPLLVRLTAVEDTDRRRFEAVRTGQDLATGAPVPLPGQPYRPGDPSPPAALFLDLPKLRDDDPDDHVRLAAFAKPWPGGLQVLRSPASTGFEPLLTVPVPAVMGITLTELMPGPLWVLDRRAVLDVKLFGGTLTSLPLETVLAGRNALAVRCRSGGFEILQFTTADLIAPSTYRLSGLLRGQKGTEPEMQAGADPQADTVVLSDGRNPLVPLDTDASGLTFHYRLLPQGAALDDPSALALTHRSNQRAARPLAPIHIRARREAAGIRLSWIRQTRTGGDSWEQAEVPLGEESEAYDIRILSSGGGAVLRALSSGSPSVLYPEDDITADFGAVPTHLSVAVAQVSPRAGRGDERKAVLHV</sequence>
<feature type="domain" description="GTA TIM-barrel-like" evidence="2">
    <location>
        <begin position="419"/>
        <end position="714"/>
    </location>
</feature>
<evidence type="ECO:0000313" key="6">
    <source>
        <dbReference type="Proteomes" id="UP001157914"/>
    </source>
</evidence>
<feature type="domain" description="Tip attachment protein J" evidence="3">
    <location>
        <begin position="777"/>
        <end position="929"/>
    </location>
</feature>
<evidence type="ECO:0000259" key="4">
    <source>
        <dbReference type="Pfam" id="PF23666"/>
    </source>
</evidence>
<dbReference type="RefSeq" id="WP_283404659.1">
    <property type="nucleotide sequence ID" value="NZ_BAAAEA010000003.1"/>
</dbReference>
<feature type="domain" description="Rcc01698-like C-terminal" evidence="4">
    <location>
        <begin position="1033"/>
        <end position="1127"/>
    </location>
</feature>
<dbReference type="SUPFAM" id="SSF51445">
    <property type="entry name" value="(Trans)glycosidases"/>
    <property type="match status" value="1"/>
</dbReference>
<evidence type="ECO:0000259" key="3">
    <source>
        <dbReference type="Pfam" id="PF13550"/>
    </source>
</evidence>
<feature type="region of interest" description="Disordered" evidence="1">
    <location>
        <begin position="296"/>
        <end position="329"/>
    </location>
</feature>
<dbReference type="InterPro" id="IPR032876">
    <property type="entry name" value="J_dom"/>
</dbReference>
<dbReference type="InterPro" id="IPR056490">
    <property type="entry name" value="Rcc01698_C"/>
</dbReference>
<gene>
    <name evidence="5" type="ORF">SAMN06265374_4387</name>
</gene>
<dbReference type="Pfam" id="PF13550">
    <property type="entry name" value="Phage-tail_3"/>
    <property type="match status" value="1"/>
</dbReference>
<dbReference type="Proteomes" id="UP001157914">
    <property type="component" value="Unassembled WGS sequence"/>
</dbReference>
<dbReference type="CDD" id="cd19607">
    <property type="entry name" value="GTA_TIM-barrel-like"/>
    <property type="match status" value="1"/>
</dbReference>
<dbReference type="EMBL" id="FXTT01000008">
    <property type="protein sequence ID" value="SMP36943.1"/>
    <property type="molecule type" value="Genomic_DNA"/>
</dbReference>
<accession>A0ABY1PNM9</accession>
<dbReference type="Pfam" id="PF13547">
    <property type="entry name" value="GTA_TIM"/>
    <property type="match status" value="1"/>
</dbReference>
<dbReference type="Pfam" id="PF23666">
    <property type="entry name" value="Rcc01698_C"/>
    <property type="match status" value="1"/>
</dbReference>
<organism evidence="5 6">
    <name type="scientific">Roseibium denhamense</name>
    <dbReference type="NCBI Taxonomy" id="76305"/>
    <lineage>
        <taxon>Bacteria</taxon>
        <taxon>Pseudomonadati</taxon>
        <taxon>Pseudomonadota</taxon>
        <taxon>Alphaproteobacteria</taxon>
        <taxon>Hyphomicrobiales</taxon>
        <taxon>Stappiaceae</taxon>
        <taxon>Roseibium</taxon>
    </lineage>
</organism>
<comment type="caution">
    <text evidence="5">The sequence shown here is derived from an EMBL/GenBank/DDBJ whole genome shotgun (WGS) entry which is preliminary data.</text>
</comment>
<evidence type="ECO:0000313" key="5">
    <source>
        <dbReference type="EMBL" id="SMP36943.1"/>
    </source>
</evidence>
<evidence type="ECO:0000256" key="1">
    <source>
        <dbReference type="SAM" id="MobiDB-lite"/>
    </source>
</evidence>
<dbReference type="InterPro" id="IPR025195">
    <property type="entry name" value="GTA_TIM_dom"/>
</dbReference>
<dbReference type="InterPro" id="IPR017853">
    <property type="entry name" value="GH"/>
</dbReference>